<feature type="compositionally biased region" description="Polar residues" evidence="1">
    <location>
        <begin position="26"/>
        <end position="35"/>
    </location>
</feature>
<accession>A0A6B2LLF6</accession>
<dbReference type="EMBL" id="GIBP01008924">
    <property type="protein sequence ID" value="NDV37893.1"/>
    <property type="molecule type" value="Transcribed_RNA"/>
</dbReference>
<sequence>MDPSPTQTPASSNPSPIQPSVPSNPPTQSSSPLQFPFFNSHSTVLKVISAQGISKSQIKKKIEERLKPNIHEILEELIRSGEIVTYEKDGIIYYSNND</sequence>
<name>A0A6B2LLF6_9EUKA</name>
<protein>
    <submittedName>
        <fullName evidence="2">Uncharacterized protein</fullName>
    </submittedName>
</protein>
<organism evidence="2">
    <name type="scientific">Arcella intermedia</name>
    <dbReference type="NCBI Taxonomy" id="1963864"/>
    <lineage>
        <taxon>Eukaryota</taxon>
        <taxon>Amoebozoa</taxon>
        <taxon>Tubulinea</taxon>
        <taxon>Elardia</taxon>
        <taxon>Arcellinida</taxon>
        <taxon>Sphaerothecina</taxon>
        <taxon>Arcellidae</taxon>
        <taxon>Arcella</taxon>
    </lineage>
</organism>
<dbReference type="AlphaFoldDB" id="A0A6B2LLF6"/>
<feature type="region of interest" description="Disordered" evidence="1">
    <location>
        <begin position="1"/>
        <end position="35"/>
    </location>
</feature>
<feature type="compositionally biased region" description="Polar residues" evidence="1">
    <location>
        <begin position="1"/>
        <end position="15"/>
    </location>
</feature>
<evidence type="ECO:0000256" key="1">
    <source>
        <dbReference type="SAM" id="MobiDB-lite"/>
    </source>
</evidence>
<evidence type="ECO:0000313" key="2">
    <source>
        <dbReference type="EMBL" id="NDV37893.1"/>
    </source>
</evidence>
<feature type="compositionally biased region" description="Pro residues" evidence="1">
    <location>
        <begin position="16"/>
        <end position="25"/>
    </location>
</feature>
<reference evidence="2" key="1">
    <citation type="journal article" date="2020" name="J. Eukaryot. Microbiol.">
        <title>De novo Sequencing, Assembly and Annotation of the Transcriptome for the Free-Living Testate Amoeba Arcella intermedia.</title>
        <authorList>
            <person name="Ribeiro G.M."/>
            <person name="Porfirio-Sousa A.L."/>
            <person name="Maurer-Alcala X.X."/>
            <person name="Katz L.A."/>
            <person name="Lahr D.J.G."/>
        </authorList>
    </citation>
    <scope>NUCLEOTIDE SEQUENCE</scope>
</reference>
<proteinExistence type="predicted"/>